<evidence type="ECO:0000313" key="1">
    <source>
        <dbReference type="EMBL" id="OTG09096.1"/>
    </source>
</evidence>
<dbReference type="Proteomes" id="UP000215914">
    <property type="component" value="Chromosome 11"/>
</dbReference>
<accession>A0A251TEV2</accession>
<dbReference type="EMBL" id="CM007900">
    <property type="protein sequence ID" value="OTG09096.1"/>
    <property type="molecule type" value="Genomic_DNA"/>
</dbReference>
<proteinExistence type="predicted"/>
<organism evidence="1 2">
    <name type="scientific">Helianthus annuus</name>
    <name type="common">Common sunflower</name>
    <dbReference type="NCBI Taxonomy" id="4232"/>
    <lineage>
        <taxon>Eukaryota</taxon>
        <taxon>Viridiplantae</taxon>
        <taxon>Streptophyta</taxon>
        <taxon>Embryophyta</taxon>
        <taxon>Tracheophyta</taxon>
        <taxon>Spermatophyta</taxon>
        <taxon>Magnoliopsida</taxon>
        <taxon>eudicotyledons</taxon>
        <taxon>Gunneridae</taxon>
        <taxon>Pentapetalae</taxon>
        <taxon>asterids</taxon>
        <taxon>campanulids</taxon>
        <taxon>Asterales</taxon>
        <taxon>Asteraceae</taxon>
        <taxon>Asteroideae</taxon>
        <taxon>Heliantheae alliance</taxon>
        <taxon>Heliantheae</taxon>
        <taxon>Helianthus</taxon>
    </lineage>
</organism>
<evidence type="ECO:0000313" key="2">
    <source>
        <dbReference type="Proteomes" id="UP000215914"/>
    </source>
</evidence>
<protein>
    <submittedName>
        <fullName evidence="1">Uncharacterized protein</fullName>
    </submittedName>
</protein>
<gene>
    <name evidence="1" type="ORF">HannXRQ_Chr11g0349181</name>
</gene>
<dbReference type="InParanoid" id="A0A251TEV2"/>
<keyword evidence="2" id="KW-1185">Reference proteome</keyword>
<reference evidence="2" key="1">
    <citation type="journal article" date="2017" name="Nature">
        <title>The sunflower genome provides insights into oil metabolism, flowering and Asterid evolution.</title>
        <authorList>
            <person name="Badouin H."/>
            <person name="Gouzy J."/>
            <person name="Grassa C.J."/>
            <person name="Murat F."/>
            <person name="Staton S.E."/>
            <person name="Cottret L."/>
            <person name="Lelandais-Briere C."/>
            <person name="Owens G.L."/>
            <person name="Carrere S."/>
            <person name="Mayjonade B."/>
            <person name="Legrand L."/>
            <person name="Gill N."/>
            <person name="Kane N.C."/>
            <person name="Bowers J.E."/>
            <person name="Hubner S."/>
            <person name="Bellec A."/>
            <person name="Berard A."/>
            <person name="Berges H."/>
            <person name="Blanchet N."/>
            <person name="Boniface M.C."/>
            <person name="Brunel D."/>
            <person name="Catrice O."/>
            <person name="Chaidir N."/>
            <person name="Claudel C."/>
            <person name="Donnadieu C."/>
            <person name="Faraut T."/>
            <person name="Fievet G."/>
            <person name="Helmstetter N."/>
            <person name="King M."/>
            <person name="Knapp S.J."/>
            <person name="Lai Z."/>
            <person name="Le Paslier M.C."/>
            <person name="Lippi Y."/>
            <person name="Lorenzon L."/>
            <person name="Mandel J.R."/>
            <person name="Marage G."/>
            <person name="Marchand G."/>
            <person name="Marquand E."/>
            <person name="Bret-Mestries E."/>
            <person name="Morien E."/>
            <person name="Nambeesan S."/>
            <person name="Nguyen T."/>
            <person name="Pegot-Espagnet P."/>
            <person name="Pouilly N."/>
            <person name="Raftis F."/>
            <person name="Sallet E."/>
            <person name="Schiex T."/>
            <person name="Thomas J."/>
            <person name="Vandecasteele C."/>
            <person name="Vares D."/>
            <person name="Vear F."/>
            <person name="Vautrin S."/>
            <person name="Crespi M."/>
            <person name="Mangin B."/>
            <person name="Burke J.M."/>
            <person name="Salse J."/>
            <person name="Munos S."/>
            <person name="Vincourt P."/>
            <person name="Rieseberg L.H."/>
            <person name="Langlade N.B."/>
        </authorList>
    </citation>
    <scope>NUCLEOTIDE SEQUENCE [LARGE SCALE GENOMIC DNA]</scope>
    <source>
        <strain evidence="2">cv. SF193</strain>
    </source>
</reference>
<name>A0A251TEV2_HELAN</name>
<sequence length="80" mass="9322">MKSTTYKNRLFQPFPTSHNLFRYPSHNSTPSLFDNIFRRTSHSCLDNRSFAGRKQTLPEDLLVTGDTRSFHRNSTRLAFG</sequence>
<dbReference type="AlphaFoldDB" id="A0A251TEV2"/>